<sequence>MMSVSRKGGRGRSLGCFGQLFGSTFLGWGWGWVDVFSGGLETWGVFVFTGLGGGSLLDDV</sequence>
<evidence type="ECO:0000313" key="2">
    <source>
        <dbReference type="EMBL" id="PNX82616.1"/>
    </source>
</evidence>
<dbReference type="Proteomes" id="UP000236291">
    <property type="component" value="Unassembled WGS sequence"/>
</dbReference>
<gene>
    <name evidence="2" type="ORF">L195_g038646</name>
</gene>
<feature type="transmembrane region" description="Helical" evidence="1">
    <location>
        <begin position="12"/>
        <end position="33"/>
    </location>
</feature>
<reference evidence="2 3" key="1">
    <citation type="journal article" date="2014" name="Am. J. Bot.">
        <title>Genome assembly and annotation for red clover (Trifolium pratense; Fabaceae).</title>
        <authorList>
            <person name="Istvanek J."/>
            <person name="Jaros M."/>
            <person name="Krenek A."/>
            <person name="Repkova J."/>
        </authorList>
    </citation>
    <scope>NUCLEOTIDE SEQUENCE [LARGE SCALE GENOMIC DNA]</scope>
    <source>
        <strain evidence="3">cv. Tatra</strain>
        <tissue evidence="2">Young leaves</tissue>
    </source>
</reference>
<dbReference type="AlphaFoldDB" id="A0A2K3LVQ4"/>
<keyword evidence="1" id="KW-0472">Membrane</keyword>
<keyword evidence="1" id="KW-0812">Transmembrane</keyword>
<evidence type="ECO:0000313" key="3">
    <source>
        <dbReference type="Proteomes" id="UP000236291"/>
    </source>
</evidence>
<dbReference type="EMBL" id="ASHM01042386">
    <property type="protein sequence ID" value="PNX82616.1"/>
    <property type="molecule type" value="Genomic_DNA"/>
</dbReference>
<keyword evidence="1" id="KW-1133">Transmembrane helix</keyword>
<protein>
    <submittedName>
        <fullName evidence="2">Uncharacterized protein</fullName>
    </submittedName>
</protein>
<accession>A0A2K3LVQ4</accession>
<proteinExistence type="predicted"/>
<reference evidence="2 3" key="2">
    <citation type="journal article" date="2017" name="Front. Plant Sci.">
        <title>Gene Classification and Mining of Molecular Markers Useful in Red Clover (Trifolium pratense) Breeding.</title>
        <authorList>
            <person name="Istvanek J."/>
            <person name="Dluhosova J."/>
            <person name="Dluhos P."/>
            <person name="Patkova L."/>
            <person name="Nedelnik J."/>
            <person name="Repkova J."/>
        </authorList>
    </citation>
    <scope>NUCLEOTIDE SEQUENCE [LARGE SCALE GENOMIC DNA]</scope>
    <source>
        <strain evidence="3">cv. Tatra</strain>
        <tissue evidence="2">Young leaves</tissue>
    </source>
</reference>
<evidence type="ECO:0000256" key="1">
    <source>
        <dbReference type="SAM" id="Phobius"/>
    </source>
</evidence>
<name>A0A2K3LVQ4_TRIPR</name>
<comment type="caution">
    <text evidence="2">The sequence shown here is derived from an EMBL/GenBank/DDBJ whole genome shotgun (WGS) entry which is preliminary data.</text>
</comment>
<organism evidence="2 3">
    <name type="scientific">Trifolium pratense</name>
    <name type="common">Red clover</name>
    <dbReference type="NCBI Taxonomy" id="57577"/>
    <lineage>
        <taxon>Eukaryota</taxon>
        <taxon>Viridiplantae</taxon>
        <taxon>Streptophyta</taxon>
        <taxon>Embryophyta</taxon>
        <taxon>Tracheophyta</taxon>
        <taxon>Spermatophyta</taxon>
        <taxon>Magnoliopsida</taxon>
        <taxon>eudicotyledons</taxon>
        <taxon>Gunneridae</taxon>
        <taxon>Pentapetalae</taxon>
        <taxon>rosids</taxon>
        <taxon>fabids</taxon>
        <taxon>Fabales</taxon>
        <taxon>Fabaceae</taxon>
        <taxon>Papilionoideae</taxon>
        <taxon>50 kb inversion clade</taxon>
        <taxon>NPAAA clade</taxon>
        <taxon>Hologalegina</taxon>
        <taxon>IRL clade</taxon>
        <taxon>Trifolieae</taxon>
        <taxon>Trifolium</taxon>
    </lineage>
</organism>